<proteinExistence type="inferred from homology"/>
<dbReference type="Ensembl" id="ENSSANT00000107785.1">
    <property type="protein sequence ID" value="ENSSANP00000101549.1"/>
    <property type="gene ID" value="ENSSANG00000049870.1"/>
</dbReference>
<evidence type="ECO:0000313" key="11">
    <source>
        <dbReference type="Proteomes" id="UP000472260"/>
    </source>
</evidence>
<keyword evidence="4 9" id="KW-1133">Transmembrane helix</keyword>
<dbReference type="GO" id="GO:0012505">
    <property type="term" value="C:endomembrane system"/>
    <property type="evidence" value="ECO:0007669"/>
    <property type="project" value="UniProtKB-SubCell"/>
</dbReference>
<dbReference type="PANTHER" id="PTHR19282">
    <property type="entry name" value="TETRASPANIN"/>
    <property type="match status" value="1"/>
</dbReference>
<dbReference type="Gene3D" id="1.10.1450.10">
    <property type="entry name" value="Tetraspanin"/>
    <property type="match status" value="1"/>
</dbReference>
<evidence type="ECO:0000256" key="3">
    <source>
        <dbReference type="ARBA" id="ARBA00022692"/>
    </source>
</evidence>
<dbReference type="PIRSF" id="PIRSF002419">
    <property type="entry name" value="Tetraspanin"/>
    <property type="match status" value="1"/>
</dbReference>
<feature type="transmembrane region" description="Helical" evidence="9">
    <location>
        <begin position="12"/>
        <end position="28"/>
    </location>
</feature>
<reference evidence="10" key="2">
    <citation type="submission" date="2025-09" db="UniProtKB">
        <authorList>
            <consortium name="Ensembl"/>
        </authorList>
    </citation>
    <scope>IDENTIFICATION</scope>
</reference>
<dbReference type="PANTHER" id="PTHR19282:SF216">
    <property type="entry name" value="TETRASPANIN-1"/>
    <property type="match status" value="1"/>
</dbReference>
<keyword evidence="11" id="KW-1185">Reference proteome</keyword>
<keyword evidence="5 9" id="KW-0472">Membrane</keyword>
<dbReference type="SUPFAM" id="SSF48652">
    <property type="entry name" value="Tetraspanin"/>
    <property type="match status" value="1"/>
</dbReference>
<keyword evidence="6" id="KW-0325">Glycoprotein</keyword>
<organism evidence="10 11">
    <name type="scientific">Sinocyclocheilus anshuiensis</name>
    <dbReference type="NCBI Taxonomy" id="1608454"/>
    <lineage>
        <taxon>Eukaryota</taxon>
        <taxon>Metazoa</taxon>
        <taxon>Chordata</taxon>
        <taxon>Craniata</taxon>
        <taxon>Vertebrata</taxon>
        <taxon>Euteleostomi</taxon>
        <taxon>Actinopterygii</taxon>
        <taxon>Neopterygii</taxon>
        <taxon>Teleostei</taxon>
        <taxon>Ostariophysi</taxon>
        <taxon>Cypriniformes</taxon>
        <taxon>Cyprinidae</taxon>
        <taxon>Cyprininae</taxon>
        <taxon>Sinocyclocheilus</taxon>
    </lineage>
</organism>
<feature type="transmembrane region" description="Helical" evidence="9">
    <location>
        <begin position="79"/>
        <end position="104"/>
    </location>
</feature>
<evidence type="ECO:0000313" key="10">
    <source>
        <dbReference type="Ensembl" id="ENSSANP00000101549.1"/>
    </source>
</evidence>
<dbReference type="Pfam" id="PF00335">
    <property type="entry name" value="Tetraspanin"/>
    <property type="match status" value="1"/>
</dbReference>
<evidence type="ECO:0000256" key="2">
    <source>
        <dbReference type="ARBA" id="ARBA00006840"/>
    </source>
</evidence>
<evidence type="ECO:0000256" key="8">
    <source>
        <dbReference type="ARBA" id="ARBA00054958"/>
    </source>
</evidence>
<dbReference type="PRINTS" id="PR00259">
    <property type="entry name" value="TMFOUR"/>
</dbReference>
<feature type="transmembrane region" description="Helical" evidence="9">
    <location>
        <begin position="214"/>
        <end position="236"/>
    </location>
</feature>
<comment type="subcellular location">
    <subcellularLocation>
        <location evidence="1">Endomembrane system</location>
        <topology evidence="1">Multi-pass membrane protein</topology>
    </subcellularLocation>
    <subcellularLocation>
        <location evidence="9">Membrane</location>
        <topology evidence="9">Multi-pass membrane protein</topology>
    </subcellularLocation>
</comment>
<evidence type="ECO:0000256" key="9">
    <source>
        <dbReference type="RuleBase" id="RU361218"/>
    </source>
</evidence>
<dbReference type="InterPro" id="IPR018499">
    <property type="entry name" value="Tetraspanin/Peripherin"/>
</dbReference>
<dbReference type="GO" id="GO:0005886">
    <property type="term" value="C:plasma membrane"/>
    <property type="evidence" value="ECO:0007669"/>
    <property type="project" value="TreeGrafter"/>
</dbReference>
<evidence type="ECO:0000256" key="1">
    <source>
        <dbReference type="ARBA" id="ARBA00004127"/>
    </source>
</evidence>
<reference evidence="10" key="1">
    <citation type="submission" date="2025-08" db="UniProtKB">
        <authorList>
            <consortium name="Ensembl"/>
        </authorList>
    </citation>
    <scope>IDENTIFICATION</scope>
</reference>
<accession>A0A671SW78</accession>
<sequence length="241" mass="26325">MATSMCLTPLRCFLAGMCLAAAGIWVTVDGDSFMKVLPPFTDDFQSHVNVGIFSITIGAVMTLLGLLGCCGAQKESKCLLIMFFSIILIICIAETAATIVALVYSSYTEIILRAWATPGLKEQYGKDKILTDLWNSTMTTLQCCGFSNYTDFSESYYYKKNGALYPPTCCAELKYAPCGYMIWALSSYIGFSSQGCFKQIVQIIQRNVNIMGGIAAGVTAIEVAAMGVSMYLYCYLEKKAT</sequence>
<name>A0A671SW78_9TELE</name>
<protein>
    <recommendedName>
        <fullName evidence="9">Tetraspanin</fullName>
    </recommendedName>
</protein>
<evidence type="ECO:0000256" key="7">
    <source>
        <dbReference type="ARBA" id="ARBA00046464"/>
    </source>
</evidence>
<comment type="similarity">
    <text evidence="2 9">Belongs to the tetraspanin (TM4SF) family.</text>
</comment>
<gene>
    <name evidence="10" type="primary">LOC107692431</name>
</gene>
<dbReference type="AlphaFoldDB" id="A0A671SW78"/>
<dbReference type="CDD" id="cd03156">
    <property type="entry name" value="uroplakin_I_like_LEL"/>
    <property type="match status" value="1"/>
</dbReference>
<comment type="subunit">
    <text evidence="7">Interacts with SLC19A2. Interacts with NTRK1/TRKA.</text>
</comment>
<evidence type="ECO:0000256" key="4">
    <source>
        <dbReference type="ARBA" id="ARBA00022989"/>
    </source>
</evidence>
<evidence type="ECO:0000256" key="5">
    <source>
        <dbReference type="ARBA" id="ARBA00023136"/>
    </source>
</evidence>
<dbReference type="InterPro" id="IPR008952">
    <property type="entry name" value="Tetraspanin_EC2_sf"/>
</dbReference>
<evidence type="ECO:0000256" key="6">
    <source>
        <dbReference type="ARBA" id="ARBA00023180"/>
    </source>
</evidence>
<dbReference type="Proteomes" id="UP000472260">
    <property type="component" value="Unassembled WGS sequence"/>
</dbReference>
<comment type="function">
    <text evidence="8">Structural component of specialized membrane microdomains known as tetraspanin-enriched microdomains (TERMs), which act as platforms for receptor clustering and signaling. Participates thereby in diverse biological functions such as cell signal transduction, adhesion, migration and protein trafficking. Regulates neuronal differentiation in response to NGF by facilitating NGF-mediated activation of NTRK1/TRKA receptor tyrosine kinase and subsequent downstream signaling pathways. Plays a role in the inhibition of TNFalpha-induced apoptosis. Mechanistically, inhibits the NF-kappa-B signaling pathway by blocking phosphorylation of CHUK. Also promotes the stability of the thiamine transporter 1/SLC19A2 in intestinal epithelial cells leading to an increase of thiamine uptake process.</text>
</comment>
<keyword evidence="3 9" id="KW-0812">Transmembrane</keyword>
<dbReference type="InterPro" id="IPR000301">
    <property type="entry name" value="Tetraspanin_animals"/>
</dbReference>
<feature type="transmembrane region" description="Helical" evidence="9">
    <location>
        <begin position="48"/>
        <end position="67"/>
    </location>
</feature>